<dbReference type="AlphaFoldDB" id="A0A2Z6NM50"/>
<feature type="compositionally biased region" description="Low complexity" evidence="1">
    <location>
        <begin position="104"/>
        <end position="118"/>
    </location>
</feature>
<dbReference type="Pfam" id="PF12043">
    <property type="entry name" value="DUF3527"/>
    <property type="match status" value="2"/>
</dbReference>
<dbReference type="PANTHER" id="PTHR31390">
    <property type="entry name" value="EXPRESSED PROTEIN"/>
    <property type="match status" value="1"/>
</dbReference>
<evidence type="ECO:0008006" key="4">
    <source>
        <dbReference type="Google" id="ProtNLM"/>
    </source>
</evidence>
<dbReference type="InterPro" id="IPR021916">
    <property type="entry name" value="DUF3527"/>
</dbReference>
<reference evidence="3" key="1">
    <citation type="journal article" date="2017" name="Front. Plant Sci.">
        <title>Climate Clever Clovers: New Paradigm to Reduce the Environmental Footprint of Ruminants by Breeding Low Methanogenic Forages Utilizing Haplotype Variation.</title>
        <authorList>
            <person name="Kaur P."/>
            <person name="Appels R."/>
            <person name="Bayer P.E."/>
            <person name="Keeble-Gagnere G."/>
            <person name="Wang J."/>
            <person name="Hirakawa H."/>
            <person name="Shirasawa K."/>
            <person name="Vercoe P."/>
            <person name="Stefanova K."/>
            <person name="Durmic Z."/>
            <person name="Nichols P."/>
            <person name="Revell C."/>
            <person name="Isobe S.N."/>
            <person name="Edwards D."/>
            <person name="Erskine W."/>
        </authorList>
    </citation>
    <scope>NUCLEOTIDE SEQUENCE [LARGE SCALE GENOMIC DNA]</scope>
    <source>
        <strain evidence="3">cv. Daliak</strain>
    </source>
</reference>
<sequence>MSRKVYDEIKPEKSSLSYAADYHREIHKNDEDRTLKSYRNHRKQGNHGKDYEDEMVKYMSNLPGYLQRGREENREKVLNVGVLDWNRLEQWQNSRKQGSDRNSRSSTSSNPSSSVSTDGLSGHSSKDQRTLHQSLKSHFAASSIQDHSQAVKPSRRSVGHCQDFRGNVGNINTQSKHVRADDPLSRNHPNSRLKGCDKKYLEPHIDKESGIIPQMQIHKEASCAKLEMRRRDGGIEKKVENLNEPKIDNVVQGMIRKSEPFAHLLPRDSPRNSNCRVPHTQTFLSQKSEKYSRLSFSEQPKEFFRKELTYDISHSGTLPDEFGCNDSQHKGSGCSSTDTESTRLPASTFSSPVSTSSSPLSVRVEISPPNSGKAEERKQTMAKTSSANGPLRGLDQKVISEKSRSSSPFRRLSISIGYRGSGCKETQHVPHENSMTAPKSSLENARGCANCNISGSDKPGDAGRSRTSPLKRLLDPLLKPMTARFSHSLESSRKDSSLVNNNCRSANARFSTLHPIKEVDREHTVGCSPVKTVDSSKDMKHVPSTTQALLRISMKNGLPLFTFAVDQTDSNILAAKVKNLGGSGKDECNRVYTFFTFSEVKKKNGSWMSKSGRSKDPDYVPNAVAQMKASDSHYYDLTGQNCTNSSTIKEFVLFSVKLGQGDAPDTEYQPNNELAAISIKIPKAISLVNNQHHRSFNNDSQDHDVVRATVVLPGGVHSLPSKGGPSSLLERWKLGGSCDCGGWDLACRLKILAGENQASKKSWSSKAYFADYQFDLFVQGSEQDPRPAFSLTPFENGMCSVAFDSSLSLLQAFAICIALVDSKMPCELSGSRNSIEDKIPKETLSVRTKELNVFGKLKDIPASYVSYPPVSPVGRV</sequence>
<feature type="region of interest" description="Disordered" evidence="1">
    <location>
        <begin position="422"/>
        <end position="442"/>
    </location>
</feature>
<evidence type="ECO:0000256" key="1">
    <source>
        <dbReference type="SAM" id="MobiDB-lite"/>
    </source>
</evidence>
<feature type="compositionally biased region" description="Polar residues" evidence="1">
    <location>
        <begin position="333"/>
        <end position="345"/>
    </location>
</feature>
<accession>A0A2Z6NM50</accession>
<gene>
    <name evidence="2" type="ORF">TSUD_88110</name>
</gene>
<dbReference type="EMBL" id="DF974067">
    <property type="protein sequence ID" value="GAU44726.1"/>
    <property type="molecule type" value="Genomic_DNA"/>
</dbReference>
<evidence type="ECO:0000313" key="3">
    <source>
        <dbReference type="Proteomes" id="UP000242715"/>
    </source>
</evidence>
<proteinExistence type="predicted"/>
<organism evidence="2 3">
    <name type="scientific">Trifolium subterraneum</name>
    <name type="common">Subterranean clover</name>
    <dbReference type="NCBI Taxonomy" id="3900"/>
    <lineage>
        <taxon>Eukaryota</taxon>
        <taxon>Viridiplantae</taxon>
        <taxon>Streptophyta</taxon>
        <taxon>Embryophyta</taxon>
        <taxon>Tracheophyta</taxon>
        <taxon>Spermatophyta</taxon>
        <taxon>Magnoliopsida</taxon>
        <taxon>eudicotyledons</taxon>
        <taxon>Gunneridae</taxon>
        <taxon>Pentapetalae</taxon>
        <taxon>rosids</taxon>
        <taxon>fabids</taxon>
        <taxon>Fabales</taxon>
        <taxon>Fabaceae</taxon>
        <taxon>Papilionoideae</taxon>
        <taxon>50 kb inversion clade</taxon>
        <taxon>NPAAA clade</taxon>
        <taxon>Hologalegina</taxon>
        <taxon>IRL clade</taxon>
        <taxon>Trifolieae</taxon>
        <taxon>Trifolium</taxon>
    </lineage>
</organism>
<protein>
    <recommendedName>
        <fullName evidence="4">DUF3527 domain-containing protein</fullName>
    </recommendedName>
</protein>
<dbReference type="PANTHER" id="PTHR31390:SF4">
    <property type="entry name" value="DUF3527 DOMAIN-CONTAINING PROTEIN"/>
    <property type="match status" value="1"/>
</dbReference>
<feature type="region of interest" description="Disordered" evidence="1">
    <location>
        <begin position="92"/>
        <end position="170"/>
    </location>
</feature>
<feature type="compositionally biased region" description="Polar residues" evidence="1">
    <location>
        <begin position="131"/>
        <end position="148"/>
    </location>
</feature>
<feature type="compositionally biased region" description="Basic residues" evidence="1">
    <location>
        <begin position="36"/>
        <end position="46"/>
    </location>
</feature>
<feature type="compositionally biased region" description="Basic and acidic residues" evidence="1">
    <location>
        <begin position="26"/>
        <end position="35"/>
    </location>
</feature>
<feature type="compositionally biased region" description="Low complexity" evidence="1">
    <location>
        <begin position="347"/>
        <end position="362"/>
    </location>
</feature>
<feature type="compositionally biased region" description="Basic and acidic residues" evidence="1">
    <location>
        <begin position="394"/>
        <end position="404"/>
    </location>
</feature>
<dbReference type="OrthoDB" id="1898655at2759"/>
<feature type="region of interest" description="Disordered" evidence="1">
    <location>
        <begin position="323"/>
        <end position="406"/>
    </location>
</feature>
<dbReference type="Proteomes" id="UP000242715">
    <property type="component" value="Unassembled WGS sequence"/>
</dbReference>
<feature type="compositionally biased region" description="Polar residues" evidence="1">
    <location>
        <begin position="433"/>
        <end position="442"/>
    </location>
</feature>
<evidence type="ECO:0000313" key="2">
    <source>
        <dbReference type="EMBL" id="GAU44726.1"/>
    </source>
</evidence>
<keyword evidence="3" id="KW-1185">Reference proteome</keyword>
<feature type="region of interest" description="Disordered" evidence="1">
    <location>
        <begin position="26"/>
        <end position="53"/>
    </location>
</feature>
<name>A0A2Z6NM50_TRISU</name>